<keyword evidence="3" id="KW-0274">FAD</keyword>
<feature type="compositionally biased region" description="Acidic residues" evidence="5">
    <location>
        <begin position="428"/>
        <end position="454"/>
    </location>
</feature>
<name>A0AAD6ZQP3_9AGAR</name>
<sequence>MSSARSHPKVLVVGAGPSGLVMALALRRNGVRVRLIDSQPVSRLGQRGAGIMPRSLELFSALGVGDEILRRAIPAPQAVVYEMPEGVKMLSKFDMWPPVLPTPQRPFPNVVMLGQDHLEQILRTELRKLGCETEWGTTLLSFEQPKGGDCVHTSISRPGGEEHITESMTFDFLVGTDGARGMVRKSLGLTFLGETSNADRLVVGDVMVHGLDPKLWHMWGEVGAAWFFFFFPSIYIERADGNYRISLRPTEVPFMWSFLLQGPNIDHPYIVEHPEALAPIFVEYTGRRRDIVFGDVVWLSHYRPSVRMVDRFGVGRVFVAGDSAHVHSITGGQGLNVGIQDSFNLAWKLALVQRNLAPESLLQTYTEERAPVVAAMLNQITLLLKENWAGKTGAPLPSPGGVSAWKHNGGVLQLGVNYRWSSIVVDEQQPDTDPLDDEFDDFDFGDGEDEEDDSFNTFVDRPLSAGDRAPDSPGLVVLKHPTADKAPEDAPTTSLFRTFLASHHTVLIFSDASRSAAVIRLLTSLVPHAVQSVVVVRAQGTITEQHELADWVLEDRAGYAYSTYALRDGCDIVVVRPDGLVGAIVRSRSGLQRYFRGVFKSQLT</sequence>
<dbReference type="InterPro" id="IPR036188">
    <property type="entry name" value="FAD/NAD-bd_sf"/>
</dbReference>
<dbReference type="InterPro" id="IPR050641">
    <property type="entry name" value="RIFMO-like"/>
</dbReference>
<keyword evidence="4" id="KW-0560">Oxidoreductase</keyword>
<dbReference type="PRINTS" id="PR00420">
    <property type="entry name" value="RNGMNOXGNASE"/>
</dbReference>
<dbReference type="Gene3D" id="3.50.50.60">
    <property type="entry name" value="FAD/NAD(P)-binding domain"/>
    <property type="match status" value="1"/>
</dbReference>
<dbReference type="GO" id="GO:0016709">
    <property type="term" value="F:oxidoreductase activity, acting on paired donors, with incorporation or reduction of molecular oxygen, NAD(P)H as one donor, and incorporation of one atom of oxygen"/>
    <property type="evidence" value="ECO:0007669"/>
    <property type="project" value="UniProtKB-ARBA"/>
</dbReference>
<proteinExistence type="predicted"/>
<evidence type="ECO:0000313" key="7">
    <source>
        <dbReference type="EMBL" id="KAJ7334057.1"/>
    </source>
</evidence>
<evidence type="ECO:0000256" key="2">
    <source>
        <dbReference type="ARBA" id="ARBA00022630"/>
    </source>
</evidence>
<feature type="domain" description="FAD-binding" evidence="6">
    <location>
        <begin position="9"/>
        <end position="378"/>
    </location>
</feature>
<keyword evidence="2" id="KW-0285">Flavoprotein</keyword>
<evidence type="ECO:0000313" key="8">
    <source>
        <dbReference type="Proteomes" id="UP001218218"/>
    </source>
</evidence>
<dbReference type="SUPFAM" id="SSF51905">
    <property type="entry name" value="FAD/NAD(P)-binding domain"/>
    <property type="match status" value="1"/>
</dbReference>
<evidence type="ECO:0000256" key="4">
    <source>
        <dbReference type="ARBA" id="ARBA00023002"/>
    </source>
</evidence>
<evidence type="ECO:0000259" key="6">
    <source>
        <dbReference type="Pfam" id="PF01494"/>
    </source>
</evidence>
<accession>A0AAD6ZQP3</accession>
<dbReference type="GO" id="GO:0071949">
    <property type="term" value="F:FAD binding"/>
    <property type="evidence" value="ECO:0007669"/>
    <property type="project" value="InterPro"/>
</dbReference>
<dbReference type="Pfam" id="PF01494">
    <property type="entry name" value="FAD_binding_3"/>
    <property type="match status" value="1"/>
</dbReference>
<dbReference type="EMBL" id="JARIHO010000033">
    <property type="protein sequence ID" value="KAJ7334057.1"/>
    <property type="molecule type" value="Genomic_DNA"/>
</dbReference>
<organism evidence="7 8">
    <name type="scientific">Mycena albidolilacea</name>
    <dbReference type="NCBI Taxonomy" id="1033008"/>
    <lineage>
        <taxon>Eukaryota</taxon>
        <taxon>Fungi</taxon>
        <taxon>Dikarya</taxon>
        <taxon>Basidiomycota</taxon>
        <taxon>Agaricomycotina</taxon>
        <taxon>Agaricomycetes</taxon>
        <taxon>Agaricomycetidae</taxon>
        <taxon>Agaricales</taxon>
        <taxon>Marasmiineae</taxon>
        <taxon>Mycenaceae</taxon>
        <taxon>Mycena</taxon>
    </lineage>
</organism>
<protein>
    <submittedName>
        <fullName evidence="7">FAD binding domain-containing protein</fullName>
    </submittedName>
</protein>
<dbReference type="Proteomes" id="UP001218218">
    <property type="component" value="Unassembled WGS sequence"/>
</dbReference>
<comment type="caution">
    <text evidence="7">The sequence shown here is derived from an EMBL/GenBank/DDBJ whole genome shotgun (WGS) entry which is preliminary data.</text>
</comment>
<evidence type="ECO:0000256" key="5">
    <source>
        <dbReference type="SAM" id="MobiDB-lite"/>
    </source>
</evidence>
<dbReference type="PANTHER" id="PTHR43004">
    <property type="entry name" value="TRK SYSTEM POTASSIUM UPTAKE PROTEIN"/>
    <property type="match status" value="1"/>
</dbReference>
<evidence type="ECO:0000256" key="1">
    <source>
        <dbReference type="ARBA" id="ARBA00001974"/>
    </source>
</evidence>
<dbReference type="InterPro" id="IPR002938">
    <property type="entry name" value="FAD-bd"/>
</dbReference>
<keyword evidence="8" id="KW-1185">Reference proteome</keyword>
<dbReference type="PANTHER" id="PTHR43004:SF19">
    <property type="entry name" value="BINDING MONOOXYGENASE, PUTATIVE (JCVI)-RELATED"/>
    <property type="match status" value="1"/>
</dbReference>
<dbReference type="Gene3D" id="3.30.70.2450">
    <property type="match status" value="1"/>
</dbReference>
<reference evidence="7" key="1">
    <citation type="submission" date="2023-03" db="EMBL/GenBank/DDBJ databases">
        <title>Massive genome expansion in bonnet fungi (Mycena s.s.) driven by repeated elements and novel gene families across ecological guilds.</title>
        <authorList>
            <consortium name="Lawrence Berkeley National Laboratory"/>
            <person name="Harder C.B."/>
            <person name="Miyauchi S."/>
            <person name="Viragh M."/>
            <person name="Kuo A."/>
            <person name="Thoen E."/>
            <person name="Andreopoulos B."/>
            <person name="Lu D."/>
            <person name="Skrede I."/>
            <person name="Drula E."/>
            <person name="Henrissat B."/>
            <person name="Morin E."/>
            <person name="Kohler A."/>
            <person name="Barry K."/>
            <person name="LaButti K."/>
            <person name="Morin E."/>
            <person name="Salamov A."/>
            <person name="Lipzen A."/>
            <person name="Mereny Z."/>
            <person name="Hegedus B."/>
            <person name="Baldrian P."/>
            <person name="Stursova M."/>
            <person name="Weitz H."/>
            <person name="Taylor A."/>
            <person name="Grigoriev I.V."/>
            <person name="Nagy L.G."/>
            <person name="Martin F."/>
            <person name="Kauserud H."/>
        </authorList>
    </citation>
    <scope>NUCLEOTIDE SEQUENCE</scope>
    <source>
        <strain evidence="7">CBHHK002</strain>
    </source>
</reference>
<comment type="cofactor">
    <cofactor evidence="1">
        <name>FAD</name>
        <dbReference type="ChEBI" id="CHEBI:57692"/>
    </cofactor>
</comment>
<dbReference type="AlphaFoldDB" id="A0AAD6ZQP3"/>
<dbReference type="InterPro" id="IPR038220">
    <property type="entry name" value="PHOX_C_sf"/>
</dbReference>
<feature type="region of interest" description="Disordered" evidence="5">
    <location>
        <begin position="428"/>
        <end position="474"/>
    </location>
</feature>
<dbReference type="Gene3D" id="3.40.30.20">
    <property type="match status" value="1"/>
</dbReference>
<evidence type="ECO:0000256" key="3">
    <source>
        <dbReference type="ARBA" id="ARBA00022827"/>
    </source>
</evidence>
<gene>
    <name evidence="7" type="ORF">DFH08DRAFT_297086</name>
</gene>